<protein>
    <submittedName>
        <fullName evidence="2">Low-density lipoprotein receptor-related protein 1</fullName>
    </submittedName>
</protein>
<keyword evidence="2" id="KW-0449">Lipoprotein</keyword>
<dbReference type="AlphaFoldDB" id="A0A6G0YXJ3"/>
<keyword evidence="1" id="KW-0812">Transmembrane</keyword>
<feature type="transmembrane region" description="Helical" evidence="1">
    <location>
        <begin position="63"/>
        <end position="82"/>
    </location>
</feature>
<keyword evidence="1" id="KW-0472">Membrane</keyword>
<reference evidence="2 3" key="1">
    <citation type="submission" date="2019-08" db="EMBL/GenBank/DDBJ databases">
        <title>Whole genome of Aphis craccivora.</title>
        <authorList>
            <person name="Voronova N.V."/>
            <person name="Shulinski R.S."/>
            <person name="Bandarenka Y.V."/>
            <person name="Zhorov D.G."/>
            <person name="Warner D."/>
        </authorList>
    </citation>
    <scope>NUCLEOTIDE SEQUENCE [LARGE SCALE GENOMIC DNA]</scope>
    <source>
        <strain evidence="2">180601</strain>
        <tissue evidence="2">Whole Body</tissue>
    </source>
</reference>
<feature type="transmembrane region" description="Helical" evidence="1">
    <location>
        <begin position="12"/>
        <end position="29"/>
    </location>
</feature>
<evidence type="ECO:0000256" key="1">
    <source>
        <dbReference type="SAM" id="Phobius"/>
    </source>
</evidence>
<proteinExistence type="predicted"/>
<keyword evidence="1" id="KW-1133">Transmembrane helix</keyword>
<sequence length="184" mass="22044">MLEFTIDFKMIQRYCLLGILIFFYKPLATSTFDDSIDDLSPILAIFIHVLLKNTSLNLKRNHLLNIMMISVLNFWVCKYTFLISCPKLEYFSKYFNNIKLKTYTVVEKIIYFWYLQNARLEWDMVLLLPKNKLLPIICGSRDNHTTLNNCMFLFQGILIKYTEHVSFSYDFIENLIKFERRNTL</sequence>
<organism evidence="2 3">
    <name type="scientific">Aphis craccivora</name>
    <name type="common">Cowpea aphid</name>
    <dbReference type="NCBI Taxonomy" id="307492"/>
    <lineage>
        <taxon>Eukaryota</taxon>
        <taxon>Metazoa</taxon>
        <taxon>Ecdysozoa</taxon>
        <taxon>Arthropoda</taxon>
        <taxon>Hexapoda</taxon>
        <taxon>Insecta</taxon>
        <taxon>Pterygota</taxon>
        <taxon>Neoptera</taxon>
        <taxon>Paraneoptera</taxon>
        <taxon>Hemiptera</taxon>
        <taxon>Sternorrhyncha</taxon>
        <taxon>Aphidomorpha</taxon>
        <taxon>Aphidoidea</taxon>
        <taxon>Aphididae</taxon>
        <taxon>Aphidini</taxon>
        <taxon>Aphis</taxon>
        <taxon>Aphis</taxon>
    </lineage>
</organism>
<dbReference type="EMBL" id="VUJU01002083">
    <property type="protein sequence ID" value="KAF0762641.1"/>
    <property type="molecule type" value="Genomic_DNA"/>
</dbReference>
<evidence type="ECO:0000313" key="3">
    <source>
        <dbReference type="Proteomes" id="UP000478052"/>
    </source>
</evidence>
<evidence type="ECO:0000313" key="2">
    <source>
        <dbReference type="EMBL" id="KAF0762641.1"/>
    </source>
</evidence>
<keyword evidence="2" id="KW-0675">Receptor</keyword>
<keyword evidence="3" id="KW-1185">Reference proteome</keyword>
<gene>
    <name evidence="2" type="ORF">FWK35_00004468</name>
</gene>
<accession>A0A6G0YXJ3</accession>
<dbReference type="Proteomes" id="UP000478052">
    <property type="component" value="Unassembled WGS sequence"/>
</dbReference>
<name>A0A6G0YXJ3_APHCR</name>
<comment type="caution">
    <text evidence="2">The sequence shown here is derived from an EMBL/GenBank/DDBJ whole genome shotgun (WGS) entry which is preliminary data.</text>
</comment>